<name>A0A7W4NRQ1_9PROT</name>
<organism evidence="1 2">
    <name type="scientific">Gluconacetobacter sacchari</name>
    <dbReference type="NCBI Taxonomy" id="92759"/>
    <lineage>
        <taxon>Bacteria</taxon>
        <taxon>Pseudomonadati</taxon>
        <taxon>Pseudomonadota</taxon>
        <taxon>Alphaproteobacteria</taxon>
        <taxon>Acetobacterales</taxon>
        <taxon>Acetobacteraceae</taxon>
        <taxon>Gluconacetobacter</taxon>
    </lineage>
</organism>
<proteinExistence type="predicted"/>
<evidence type="ECO:0000313" key="1">
    <source>
        <dbReference type="EMBL" id="MBB2161203.1"/>
    </source>
</evidence>
<sequence>MTAHHPFRIGNPPIDHLFDTNLVLCGVLQPTLRRIVTDPAPTLLDARLEGAIVVLGLLTRALDRVVADMNRAPVMEEADHD</sequence>
<dbReference type="RefSeq" id="WP_182998036.1">
    <property type="nucleotide sequence ID" value="NZ_JABEQJ010000017.1"/>
</dbReference>
<dbReference type="AlphaFoldDB" id="A0A7W4NRQ1"/>
<comment type="caution">
    <text evidence="1">The sequence shown here is derived from an EMBL/GenBank/DDBJ whole genome shotgun (WGS) entry which is preliminary data.</text>
</comment>
<accession>A0A7W4NRQ1</accession>
<dbReference type="Proteomes" id="UP000589085">
    <property type="component" value="Unassembled WGS sequence"/>
</dbReference>
<reference evidence="1 2" key="1">
    <citation type="submission" date="2020-04" db="EMBL/GenBank/DDBJ databases">
        <title>Description of novel Gluconacetobacter.</title>
        <authorList>
            <person name="Sombolestani A."/>
        </authorList>
    </citation>
    <scope>NUCLEOTIDE SEQUENCE [LARGE SCALE GENOMIC DNA]</scope>
    <source>
        <strain evidence="1 2">LMG 19747</strain>
    </source>
</reference>
<dbReference type="EMBL" id="JABEQJ010000017">
    <property type="protein sequence ID" value="MBB2161203.1"/>
    <property type="molecule type" value="Genomic_DNA"/>
</dbReference>
<evidence type="ECO:0000313" key="2">
    <source>
        <dbReference type="Proteomes" id="UP000589085"/>
    </source>
</evidence>
<protein>
    <submittedName>
        <fullName evidence="1">Uncharacterized protein</fullName>
    </submittedName>
</protein>
<gene>
    <name evidence="1" type="ORF">HLH48_13650</name>
</gene>